<dbReference type="Proteomes" id="UP001231616">
    <property type="component" value="Unassembled WGS sequence"/>
</dbReference>
<name>A0ABT9H303_9GAMM</name>
<dbReference type="InterPro" id="IPR000253">
    <property type="entry name" value="FHA_dom"/>
</dbReference>
<protein>
    <submittedName>
        <fullName evidence="2">Type VI secretion system-associated FHA domain protein TagH</fullName>
    </submittedName>
</protein>
<dbReference type="SUPFAM" id="SSF49879">
    <property type="entry name" value="SMAD/FHA domain"/>
    <property type="match status" value="1"/>
</dbReference>
<sequence>MWLELSVVSYHRLSPRLQSVMRFDAEGGTIGRSDEASWQLADPERIVSGTHALIGFDNTGFYIEDRSTNGLFVNSPSDLVGKGNRRYLKEKDTLLLGDYELQVSRIDLQQMQASVTSQVVVEEAELAAVTESAMTSQQSNANLSGVLTHDLLDHSSAPSSQDFDSQLDDFFHIQPLIPDDWSEELPQDVTKQESNAVFGTVGVPLQQTDTELNTSSTSSLTISDERKVRAFMQGLELTAEQIAMLDQSEQSWQQLGEALRASLDGLMVMMRARSQIKNTLRVNQTTFQARENNPLKFSASFQDVFHTLFENNNTGFLKPKQSVQSAFQDITKHESALVAASSASAQALLERLSPVSIRTKDVGSGVFDKLSPLHVKSRYWAMYELYHKELTEQVKKNSKRGFSEDFIDAYEHSIKSDE</sequence>
<reference evidence="2 3" key="1">
    <citation type="submission" date="2023-08" db="EMBL/GenBank/DDBJ databases">
        <authorList>
            <person name="Joshi A."/>
            <person name="Thite S."/>
        </authorList>
    </citation>
    <scope>NUCLEOTIDE SEQUENCE [LARGE SCALE GENOMIC DNA]</scope>
    <source>
        <strain evidence="2 3">AC40</strain>
    </source>
</reference>
<dbReference type="CDD" id="cd00060">
    <property type="entry name" value="FHA"/>
    <property type="match status" value="1"/>
</dbReference>
<dbReference type="NCBIfam" id="TIGR03354">
    <property type="entry name" value="VI_FHA"/>
    <property type="match status" value="1"/>
</dbReference>
<dbReference type="Pfam" id="PF20232">
    <property type="entry name" value="T6SS_FHA_C"/>
    <property type="match status" value="1"/>
</dbReference>
<proteinExistence type="predicted"/>
<gene>
    <name evidence="2" type="primary">tagH</name>
    <name evidence="2" type="ORF">Q3O60_15935</name>
</gene>
<organism evidence="2 3">
    <name type="scientific">Alkalimonas collagenimarina</name>
    <dbReference type="NCBI Taxonomy" id="400390"/>
    <lineage>
        <taxon>Bacteria</taxon>
        <taxon>Pseudomonadati</taxon>
        <taxon>Pseudomonadota</taxon>
        <taxon>Gammaproteobacteria</taxon>
        <taxon>Alkalimonas</taxon>
    </lineage>
</organism>
<dbReference type="InterPro" id="IPR008984">
    <property type="entry name" value="SMAD_FHA_dom_sf"/>
</dbReference>
<dbReference type="PROSITE" id="PS50006">
    <property type="entry name" value="FHA_DOMAIN"/>
    <property type="match status" value="1"/>
</dbReference>
<keyword evidence="3" id="KW-1185">Reference proteome</keyword>
<accession>A0ABT9H303</accession>
<evidence type="ECO:0000313" key="2">
    <source>
        <dbReference type="EMBL" id="MDP4537677.1"/>
    </source>
</evidence>
<comment type="caution">
    <text evidence="2">The sequence shown here is derived from an EMBL/GenBank/DDBJ whole genome shotgun (WGS) entry which is preliminary data.</text>
</comment>
<dbReference type="Gene3D" id="2.60.200.20">
    <property type="match status" value="1"/>
</dbReference>
<dbReference type="Pfam" id="PF00498">
    <property type="entry name" value="FHA"/>
    <property type="match status" value="1"/>
</dbReference>
<dbReference type="InterPro" id="IPR046883">
    <property type="entry name" value="T6SS_FHA_C"/>
</dbReference>
<evidence type="ECO:0000313" key="3">
    <source>
        <dbReference type="Proteomes" id="UP001231616"/>
    </source>
</evidence>
<dbReference type="InterPro" id="IPR017735">
    <property type="entry name" value="T6SS_FHA"/>
</dbReference>
<dbReference type="RefSeq" id="WP_305894926.1">
    <property type="nucleotide sequence ID" value="NZ_JAUZVZ010000029.1"/>
</dbReference>
<evidence type="ECO:0000259" key="1">
    <source>
        <dbReference type="PROSITE" id="PS50006"/>
    </source>
</evidence>
<dbReference type="EMBL" id="JAUZVZ010000029">
    <property type="protein sequence ID" value="MDP4537677.1"/>
    <property type="molecule type" value="Genomic_DNA"/>
</dbReference>
<feature type="domain" description="FHA" evidence="1">
    <location>
        <begin position="28"/>
        <end position="74"/>
    </location>
</feature>